<accession>A0A1W6Z7E3</accession>
<proteinExistence type="predicted"/>
<protein>
    <recommendedName>
        <fullName evidence="1">Transposase InsH N-terminal domain-containing protein</fullName>
    </recommendedName>
</protein>
<dbReference type="STRING" id="463040.CAL15_02200"/>
<keyword evidence="3" id="KW-1185">Reference proteome</keyword>
<dbReference type="InterPro" id="IPR008490">
    <property type="entry name" value="Transposase_InsH_N"/>
</dbReference>
<dbReference type="AlphaFoldDB" id="A0A1W6Z7E3"/>
<dbReference type="OrthoDB" id="111180at2"/>
<reference evidence="2 3" key="1">
    <citation type="submission" date="2017-05" db="EMBL/GenBank/DDBJ databases">
        <title>Complete and WGS of Bordetella genogroups.</title>
        <authorList>
            <person name="Spilker T."/>
            <person name="LiPuma J."/>
        </authorList>
    </citation>
    <scope>NUCLEOTIDE SEQUENCE [LARGE SCALE GENOMIC DNA]</scope>
    <source>
        <strain evidence="2 3">AU7206</strain>
    </source>
</reference>
<evidence type="ECO:0000259" key="1">
    <source>
        <dbReference type="Pfam" id="PF05598"/>
    </source>
</evidence>
<gene>
    <name evidence="2" type="ORF">CAL15_02200</name>
</gene>
<dbReference type="RefSeq" id="WP_086077138.1">
    <property type="nucleotide sequence ID" value="NZ_CP021111.1"/>
</dbReference>
<dbReference type="EMBL" id="CP021111">
    <property type="protein sequence ID" value="ARP93301.1"/>
    <property type="molecule type" value="Genomic_DNA"/>
</dbReference>
<dbReference type="Proteomes" id="UP000194161">
    <property type="component" value="Chromosome"/>
</dbReference>
<evidence type="ECO:0000313" key="2">
    <source>
        <dbReference type="EMBL" id="ARP93301.1"/>
    </source>
</evidence>
<organism evidence="2 3">
    <name type="scientific">Bordetella genomosp. 13</name>
    <dbReference type="NCBI Taxonomy" id="463040"/>
    <lineage>
        <taxon>Bacteria</taxon>
        <taxon>Pseudomonadati</taxon>
        <taxon>Pseudomonadota</taxon>
        <taxon>Betaproteobacteria</taxon>
        <taxon>Burkholderiales</taxon>
        <taxon>Alcaligenaceae</taxon>
        <taxon>Bordetella</taxon>
    </lineage>
</organism>
<feature type="domain" description="Transposase InsH N-terminal" evidence="1">
    <location>
        <begin position="43"/>
        <end position="122"/>
    </location>
</feature>
<dbReference type="Pfam" id="PF05598">
    <property type="entry name" value="DUF772"/>
    <property type="match status" value="1"/>
</dbReference>
<name>A0A1W6Z7E3_9BORD</name>
<dbReference type="KEGG" id="bgm:CAL15_02200"/>
<sequence>MHTDNVATDWIPTLHDRPVALYRRHEPWLSVVPAGMWHSADAWYDRIPARHPLVLLRTHVDARLATLPSQAMAPLAQIASEGLSPQMLLRACILKSLTSMGSGQGFRELLSFNTLYRWFVAIPAGQQQVESVVRSLHRLEQNEAALVVSTGLMAKLLGDADDLVRSFAHCGR</sequence>
<evidence type="ECO:0000313" key="3">
    <source>
        <dbReference type="Proteomes" id="UP000194161"/>
    </source>
</evidence>